<evidence type="ECO:0000313" key="1">
    <source>
        <dbReference type="EMBL" id="EEF67695.1"/>
    </source>
</evidence>
<evidence type="ECO:0000313" key="2">
    <source>
        <dbReference type="Proteomes" id="UP000005950"/>
    </source>
</evidence>
<dbReference type="HOGENOM" id="CLU_3234595_0_0_9"/>
<reference evidence="1 2" key="1">
    <citation type="submission" date="2008-12" db="EMBL/GenBank/DDBJ databases">
        <authorList>
            <person name="Fulton L."/>
            <person name="Clifton S."/>
            <person name="Fulton B."/>
            <person name="Xu J."/>
            <person name="Minx P."/>
            <person name="Pepin K.H."/>
            <person name="Johnson M."/>
            <person name="Bhonagiri V."/>
            <person name="Nash W.E."/>
            <person name="Mardis E.R."/>
            <person name="Wilson R.K."/>
        </authorList>
    </citation>
    <scope>NUCLEOTIDE SEQUENCE [LARGE SCALE GENOMIC DNA]</scope>
    <source>
        <strain evidence="1 2">DSM 12042</strain>
    </source>
</reference>
<protein>
    <submittedName>
        <fullName evidence="1">Uncharacterized protein</fullName>
    </submittedName>
</protein>
<dbReference type="EMBL" id="ACCF01000127">
    <property type="protein sequence ID" value="EEF67695.1"/>
    <property type="molecule type" value="Genomic_DNA"/>
</dbReference>
<dbReference type="STRING" id="545696.HOLDEFILI_02154"/>
<reference evidence="1 2" key="2">
    <citation type="submission" date="2009-02" db="EMBL/GenBank/DDBJ databases">
        <title>Draft genome sequence of Holdemania filiformis DSM 12042.</title>
        <authorList>
            <person name="Sudarsanam P."/>
            <person name="Ley R."/>
            <person name="Guruge J."/>
            <person name="Turnbaugh P.J."/>
            <person name="Mahowald M."/>
            <person name="Liep D."/>
            <person name="Gordon J."/>
        </authorList>
    </citation>
    <scope>NUCLEOTIDE SEQUENCE [LARGE SCALE GENOMIC DNA]</scope>
    <source>
        <strain evidence="1 2">DSM 12042</strain>
    </source>
</reference>
<organism evidence="1 2">
    <name type="scientific">Holdemania filiformis DSM 12042</name>
    <dbReference type="NCBI Taxonomy" id="545696"/>
    <lineage>
        <taxon>Bacteria</taxon>
        <taxon>Bacillati</taxon>
        <taxon>Bacillota</taxon>
        <taxon>Erysipelotrichia</taxon>
        <taxon>Erysipelotrichales</taxon>
        <taxon>Erysipelotrichaceae</taxon>
        <taxon>Holdemania</taxon>
    </lineage>
</organism>
<proteinExistence type="predicted"/>
<gene>
    <name evidence="1" type="ORF">HOLDEFILI_02154</name>
</gene>
<name>B9Y8K7_9FIRM</name>
<comment type="caution">
    <text evidence="1">The sequence shown here is derived from an EMBL/GenBank/DDBJ whole genome shotgun (WGS) entry which is preliminary data.</text>
</comment>
<accession>B9Y8K7</accession>
<dbReference type="AlphaFoldDB" id="B9Y8K7"/>
<sequence length="43" mass="5044">MCISLKSQGGVIDDVFHSQHFNYTLKIFEKTDCFLLGYLVLYR</sequence>
<dbReference type="Proteomes" id="UP000005950">
    <property type="component" value="Unassembled WGS sequence"/>
</dbReference>